<sequence>MNSGVKPTLGLFLVSKDFSKIKSHEENFSSYFLWISSLKNTLVGEDEAAMMKDDVWCEKDEGFKNKGLYLDEKKTNGEVLKKKTKKKMELLRK</sequence>
<gene>
    <name evidence="1" type="ORF">V6N12_009929</name>
</gene>
<protein>
    <submittedName>
        <fullName evidence="1">Uncharacterized protein</fullName>
    </submittedName>
</protein>
<accession>A0ABR2EC67</accession>
<keyword evidence="2" id="KW-1185">Reference proteome</keyword>
<proteinExistence type="predicted"/>
<comment type="caution">
    <text evidence="1">The sequence shown here is derived from an EMBL/GenBank/DDBJ whole genome shotgun (WGS) entry which is preliminary data.</text>
</comment>
<name>A0ABR2EC67_9ROSI</name>
<reference evidence="1 2" key="1">
    <citation type="journal article" date="2024" name="G3 (Bethesda)">
        <title>Genome assembly of Hibiscus sabdariffa L. provides insights into metabolisms of medicinal natural products.</title>
        <authorList>
            <person name="Kim T."/>
        </authorList>
    </citation>
    <scope>NUCLEOTIDE SEQUENCE [LARGE SCALE GENOMIC DNA]</scope>
    <source>
        <strain evidence="1">TK-2024</strain>
        <tissue evidence="1">Old leaves</tissue>
    </source>
</reference>
<dbReference type="Proteomes" id="UP001472677">
    <property type="component" value="Unassembled WGS sequence"/>
</dbReference>
<organism evidence="1 2">
    <name type="scientific">Hibiscus sabdariffa</name>
    <name type="common">roselle</name>
    <dbReference type="NCBI Taxonomy" id="183260"/>
    <lineage>
        <taxon>Eukaryota</taxon>
        <taxon>Viridiplantae</taxon>
        <taxon>Streptophyta</taxon>
        <taxon>Embryophyta</taxon>
        <taxon>Tracheophyta</taxon>
        <taxon>Spermatophyta</taxon>
        <taxon>Magnoliopsida</taxon>
        <taxon>eudicotyledons</taxon>
        <taxon>Gunneridae</taxon>
        <taxon>Pentapetalae</taxon>
        <taxon>rosids</taxon>
        <taxon>malvids</taxon>
        <taxon>Malvales</taxon>
        <taxon>Malvaceae</taxon>
        <taxon>Malvoideae</taxon>
        <taxon>Hibiscus</taxon>
    </lineage>
</organism>
<dbReference type="EMBL" id="JBBPBM010000016">
    <property type="protein sequence ID" value="KAK8557703.1"/>
    <property type="molecule type" value="Genomic_DNA"/>
</dbReference>
<evidence type="ECO:0000313" key="2">
    <source>
        <dbReference type="Proteomes" id="UP001472677"/>
    </source>
</evidence>
<evidence type="ECO:0000313" key="1">
    <source>
        <dbReference type="EMBL" id="KAK8557703.1"/>
    </source>
</evidence>